<proteinExistence type="predicted"/>
<protein>
    <submittedName>
        <fullName evidence="1">Uncharacterized protein</fullName>
    </submittedName>
</protein>
<organism evidence="1 2">
    <name type="scientific">Tetraparma gracilis</name>
    <dbReference type="NCBI Taxonomy" id="2962635"/>
    <lineage>
        <taxon>Eukaryota</taxon>
        <taxon>Sar</taxon>
        <taxon>Stramenopiles</taxon>
        <taxon>Ochrophyta</taxon>
        <taxon>Bolidophyceae</taxon>
        <taxon>Parmales</taxon>
        <taxon>Triparmaceae</taxon>
        <taxon>Tetraparma</taxon>
    </lineage>
</organism>
<evidence type="ECO:0000313" key="1">
    <source>
        <dbReference type="EMBL" id="GMI36434.1"/>
    </source>
</evidence>
<reference evidence="1 2" key="1">
    <citation type="journal article" date="2023" name="Commun. Biol.">
        <title>Genome analysis of Parmales, the sister group of diatoms, reveals the evolutionary specialization of diatoms from phago-mixotrophs to photoautotrophs.</title>
        <authorList>
            <person name="Ban H."/>
            <person name="Sato S."/>
            <person name="Yoshikawa S."/>
            <person name="Yamada K."/>
            <person name="Nakamura Y."/>
            <person name="Ichinomiya M."/>
            <person name="Sato N."/>
            <person name="Blanc-Mathieu R."/>
            <person name="Endo H."/>
            <person name="Kuwata A."/>
            <person name="Ogata H."/>
        </authorList>
    </citation>
    <scope>NUCLEOTIDE SEQUENCE [LARGE SCALE GENOMIC DNA]</scope>
</reference>
<gene>
    <name evidence="1" type="ORF">TeGR_g5516</name>
</gene>
<evidence type="ECO:0000313" key="2">
    <source>
        <dbReference type="Proteomes" id="UP001165060"/>
    </source>
</evidence>
<dbReference type="Proteomes" id="UP001165060">
    <property type="component" value="Unassembled WGS sequence"/>
</dbReference>
<feature type="non-terminal residue" evidence="1">
    <location>
        <position position="1"/>
    </location>
</feature>
<dbReference type="EMBL" id="BRYB01003426">
    <property type="protein sequence ID" value="GMI36434.1"/>
    <property type="molecule type" value="Genomic_DNA"/>
</dbReference>
<comment type="caution">
    <text evidence="1">The sequence shown here is derived from an EMBL/GenBank/DDBJ whole genome shotgun (WGS) entry which is preliminary data.</text>
</comment>
<sequence>IASSSSHSADKPLGNVTLGCVFKAPVGLLKGKFTSDGVVEACLTKSVAKGVTVNPAFRVSAHKPADTFNYGLGVTMS</sequence>
<accession>A0ABQ6MZB6</accession>
<name>A0ABQ6MZB6_9STRA</name>
<keyword evidence="2" id="KW-1185">Reference proteome</keyword>